<protein>
    <recommendedName>
        <fullName evidence="3">CxC2-like cysteine cluster KDZ transposase-associated domain-containing protein</fullName>
    </recommendedName>
</protein>
<dbReference type="EMBL" id="KQ086282">
    <property type="protein sequence ID" value="KLO05637.1"/>
    <property type="molecule type" value="Genomic_DNA"/>
</dbReference>
<keyword evidence="2" id="KW-1185">Reference proteome</keyword>
<accession>A0A0H2R2R9</accession>
<gene>
    <name evidence="1" type="ORF">SCHPADRAFT_839145</name>
</gene>
<sequence length="789" mass="90440">MKDTGLSFHNARKLYQKVDALPKGPEWIREILEVDCGFYPDGLPRKEEVELWRRDPNECIAELIGDPTFNGHLAYGPERVFVDDDGEVRCFSEMWTGEWWWEVQNKLPLGATVAPVIISTDATQLSKFRGDKKAWPVYLSIGNISKDIRRKPSLRATTLIGYIPAEGLDGIDDSSDRSAANWQLFHDCMRRIMHPLKSSGTTGLLMLCADGFTRQVFPILAAYVADYPEQCLVGCVKGNRCPKCPVDKDDLEDNTFHPLRDSDRTWRILHRKAQPNNPITTAFDEDGLRPIKEPFWHDLPHSNIHAAFTPDILHQLHKGVFYDHLMSWLMSLAGDEIDTRFKTVPSYPALRHFKKGLSTLSQCSGNEFKEMQKCILAVIANSVESEVVEATRAVLEFLYYAQFQFHTDRSHDAMQAALDDFHSHKDVFVRLEIREHFNIPKIHSMQHYIDSIRSLGTADGYNTELPERLHIDYAKNAYRASNKRDYLKQMTTWLTRQESLFLFAKLADWAKGQAAEIIAEDSIPDEEEAEDNEILAPYAPKRLEERRRPFQSGPGNSPSTYALPKHASFPHRSVMELESSTGHKAFHFRRCLTDYLAVHLPSFRWTITLHDRFPVYKQTRVLLRDIPQVSAIKRLNTIRAIPEKTSKPGAPGTPERFDPVLVRCNIPSDSYTGTALEGLRVARVKAIFSLPEHISLGTERLAYVEWFRPLRAVDATTKMHSITYAKRGGSTSAEIISLDDIVQGVHLIPRFGEEMEPSWNRFNIFDKCDTFFVNPWINLHTYHLFRNNL</sequence>
<name>A0A0H2R2R9_9AGAM</name>
<dbReference type="STRING" id="27342.A0A0H2R2R9"/>
<dbReference type="AlphaFoldDB" id="A0A0H2R2R9"/>
<dbReference type="InParanoid" id="A0A0H2R2R9"/>
<evidence type="ECO:0008006" key="3">
    <source>
        <dbReference type="Google" id="ProtNLM"/>
    </source>
</evidence>
<evidence type="ECO:0000313" key="2">
    <source>
        <dbReference type="Proteomes" id="UP000053477"/>
    </source>
</evidence>
<dbReference type="InterPro" id="IPR041078">
    <property type="entry name" value="Plavaka"/>
</dbReference>
<dbReference type="OrthoDB" id="2418900at2759"/>
<evidence type="ECO:0000313" key="1">
    <source>
        <dbReference type="EMBL" id="KLO05637.1"/>
    </source>
</evidence>
<reference evidence="1 2" key="1">
    <citation type="submission" date="2015-04" db="EMBL/GenBank/DDBJ databases">
        <title>Complete genome sequence of Schizopora paradoxa KUC8140, a cosmopolitan wood degrader in East Asia.</title>
        <authorList>
            <consortium name="DOE Joint Genome Institute"/>
            <person name="Min B."/>
            <person name="Park H."/>
            <person name="Jang Y."/>
            <person name="Kim J.-J."/>
            <person name="Kim K.H."/>
            <person name="Pangilinan J."/>
            <person name="Lipzen A."/>
            <person name="Riley R."/>
            <person name="Grigoriev I.V."/>
            <person name="Spatafora J.W."/>
            <person name="Choi I.-G."/>
        </authorList>
    </citation>
    <scope>NUCLEOTIDE SEQUENCE [LARGE SCALE GENOMIC DNA]</scope>
    <source>
        <strain evidence="1 2">KUC8140</strain>
    </source>
</reference>
<dbReference type="Pfam" id="PF18759">
    <property type="entry name" value="Plavaka"/>
    <property type="match status" value="1"/>
</dbReference>
<dbReference type="Proteomes" id="UP000053477">
    <property type="component" value="Unassembled WGS sequence"/>
</dbReference>
<proteinExistence type="predicted"/>
<organism evidence="1 2">
    <name type="scientific">Schizopora paradoxa</name>
    <dbReference type="NCBI Taxonomy" id="27342"/>
    <lineage>
        <taxon>Eukaryota</taxon>
        <taxon>Fungi</taxon>
        <taxon>Dikarya</taxon>
        <taxon>Basidiomycota</taxon>
        <taxon>Agaricomycotina</taxon>
        <taxon>Agaricomycetes</taxon>
        <taxon>Hymenochaetales</taxon>
        <taxon>Schizoporaceae</taxon>
        <taxon>Schizopora</taxon>
    </lineage>
</organism>